<dbReference type="Proteomes" id="UP000308600">
    <property type="component" value="Unassembled WGS sequence"/>
</dbReference>
<protein>
    <submittedName>
        <fullName evidence="1">Uncharacterized protein</fullName>
    </submittedName>
</protein>
<keyword evidence="2" id="KW-1185">Reference proteome</keyword>
<evidence type="ECO:0000313" key="1">
    <source>
        <dbReference type="EMBL" id="TFK63608.1"/>
    </source>
</evidence>
<sequence>MPALRTRDTHPLEVTTDAPVLPALSIISPTPRTFSFPPTHNLSADSPYSSPSHTPDLYPPTCSSPTQYMRTLSPIDTLCATGSQLPTPTSHKRRKSTSTSMVSEMDHDRRPKKGDQGYIKRPENAFILFRRKCCEERQAALDEAAAEGAAPSKKQRQADLSKTISLQWKTLPTEERQYWEQMAKERKKEHEQMYPNYVYRPQRTREKDGRSKSRKPTKGRRATQDATEVDNETDSESVSFVLPMMAARHPHGRSASAPTPPPYQSIQIPNVYQLTPSCPTSPSLLPMISRRSGHPHHSPLEEQPLFDYMPATDGFVPPPQSFGQAGQLEATISNSEYLRHFYPQATSQGSDPTQLISPSSSSSSSSGPSTPDASPYTPSSAILAHSFANLNTGADPHGFMVPPAMSQADLDLHLEMQMQNEYASYNWENPQLWPGHVAFGCEGGAPVSETLLGSDDFDLNSIPSVQMASLEKESSSEVGLMMDMEHLGMGVGMEGVHHQQLGHHGQLLGFDELMAGHGF</sequence>
<reference evidence="1 2" key="1">
    <citation type="journal article" date="2019" name="Nat. Ecol. Evol.">
        <title>Megaphylogeny resolves global patterns of mushroom evolution.</title>
        <authorList>
            <person name="Varga T."/>
            <person name="Krizsan K."/>
            <person name="Foldi C."/>
            <person name="Dima B."/>
            <person name="Sanchez-Garcia M."/>
            <person name="Sanchez-Ramirez S."/>
            <person name="Szollosi G.J."/>
            <person name="Szarkandi J.G."/>
            <person name="Papp V."/>
            <person name="Albert L."/>
            <person name="Andreopoulos W."/>
            <person name="Angelini C."/>
            <person name="Antonin V."/>
            <person name="Barry K.W."/>
            <person name="Bougher N.L."/>
            <person name="Buchanan P."/>
            <person name="Buyck B."/>
            <person name="Bense V."/>
            <person name="Catcheside P."/>
            <person name="Chovatia M."/>
            <person name="Cooper J."/>
            <person name="Damon W."/>
            <person name="Desjardin D."/>
            <person name="Finy P."/>
            <person name="Geml J."/>
            <person name="Haridas S."/>
            <person name="Hughes K."/>
            <person name="Justo A."/>
            <person name="Karasinski D."/>
            <person name="Kautmanova I."/>
            <person name="Kiss B."/>
            <person name="Kocsube S."/>
            <person name="Kotiranta H."/>
            <person name="LaButti K.M."/>
            <person name="Lechner B.E."/>
            <person name="Liimatainen K."/>
            <person name="Lipzen A."/>
            <person name="Lukacs Z."/>
            <person name="Mihaltcheva S."/>
            <person name="Morgado L.N."/>
            <person name="Niskanen T."/>
            <person name="Noordeloos M.E."/>
            <person name="Ohm R.A."/>
            <person name="Ortiz-Santana B."/>
            <person name="Ovrebo C."/>
            <person name="Racz N."/>
            <person name="Riley R."/>
            <person name="Savchenko A."/>
            <person name="Shiryaev A."/>
            <person name="Soop K."/>
            <person name="Spirin V."/>
            <person name="Szebenyi C."/>
            <person name="Tomsovsky M."/>
            <person name="Tulloss R.E."/>
            <person name="Uehling J."/>
            <person name="Grigoriev I.V."/>
            <person name="Vagvolgyi C."/>
            <person name="Papp T."/>
            <person name="Martin F.M."/>
            <person name="Miettinen O."/>
            <person name="Hibbett D.S."/>
            <person name="Nagy L.G."/>
        </authorList>
    </citation>
    <scope>NUCLEOTIDE SEQUENCE [LARGE SCALE GENOMIC DNA]</scope>
    <source>
        <strain evidence="1 2">NL-1719</strain>
    </source>
</reference>
<proteinExistence type="predicted"/>
<evidence type="ECO:0000313" key="2">
    <source>
        <dbReference type="Proteomes" id="UP000308600"/>
    </source>
</evidence>
<gene>
    <name evidence="1" type="ORF">BDN72DRAFT_861977</name>
</gene>
<organism evidence="1 2">
    <name type="scientific">Pluteus cervinus</name>
    <dbReference type="NCBI Taxonomy" id="181527"/>
    <lineage>
        <taxon>Eukaryota</taxon>
        <taxon>Fungi</taxon>
        <taxon>Dikarya</taxon>
        <taxon>Basidiomycota</taxon>
        <taxon>Agaricomycotina</taxon>
        <taxon>Agaricomycetes</taxon>
        <taxon>Agaricomycetidae</taxon>
        <taxon>Agaricales</taxon>
        <taxon>Pluteineae</taxon>
        <taxon>Pluteaceae</taxon>
        <taxon>Pluteus</taxon>
    </lineage>
</organism>
<dbReference type="EMBL" id="ML208514">
    <property type="protein sequence ID" value="TFK63608.1"/>
    <property type="molecule type" value="Genomic_DNA"/>
</dbReference>
<name>A0ACD3ACJ2_9AGAR</name>
<accession>A0ACD3ACJ2</accession>